<accession>A0A0M9WIP8</accession>
<sequence length="72" mass="8277">MHILNPDPTLLLRPVLENPPKFDFCSMFDLKVGRMQWLGPLCLHDACMPEAEHETCSSPCYPHTYLQHILAL</sequence>
<organism evidence="1 2">
    <name type="scientific">Penicillium nordicum</name>
    <dbReference type="NCBI Taxonomy" id="229535"/>
    <lineage>
        <taxon>Eukaryota</taxon>
        <taxon>Fungi</taxon>
        <taxon>Dikarya</taxon>
        <taxon>Ascomycota</taxon>
        <taxon>Pezizomycotina</taxon>
        <taxon>Eurotiomycetes</taxon>
        <taxon>Eurotiomycetidae</taxon>
        <taxon>Eurotiales</taxon>
        <taxon>Aspergillaceae</taxon>
        <taxon>Penicillium</taxon>
    </lineage>
</organism>
<dbReference type="Proteomes" id="UP000037696">
    <property type="component" value="Unassembled WGS sequence"/>
</dbReference>
<evidence type="ECO:0000313" key="2">
    <source>
        <dbReference type="Proteomes" id="UP000037696"/>
    </source>
</evidence>
<evidence type="ECO:0000313" key="1">
    <source>
        <dbReference type="EMBL" id="KOS46385.1"/>
    </source>
</evidence>
<comment type="caution">
    <text evidence="1">The sequence shown here is derived from an EMBL/GenBank/DDBJ whole genome shotgun (WGS) entry which is preliminary data.</text>
</comment>
<dbReference type="AlphaFoldDB" id="A0A0M9WIP8"/>
<protein>
    <submittedName>
        <fullName evidence="1">Uncharacterized protein</fullName>
    </submittedName>
</protein>
<reference evidence="1 2" key="1">
    <citation type="submission" date="2015-08" db="EMBL/GenBank/DDBJ databases">
        <title>Genome sequencing of Penicillium nordicum.</title>
        <authorList>
            <person name="Nguyen H.D."/>
            <person name="Seifert K.A."/>
        </authorList>
    </citation>
    <scope>NUCLEOTIDE SEQUENCE [LARGE SCALE GENOMIC DNA]</scope>
    <source>
        <strain evidence="1 2">DAOMC 185683</strain>
    </source>
</reference>
<keyword evidence="2" id="KW-1185">Reference proteome</keyword>
<name>A0A0M9WIP8_9EURO</name>
<gene>
    <name evidence="1" type="ORF">ACN38_g2615</name>
</gene>
<proteinExistence type="predicted"/>
<dbReference type="EMBL" id="LHQQ01000029">
    <property type="protein sequence ID" value="KOS46385.1"/>
    <property type="molecule type" value="Genomic_DNA"/>
</dbReference>